<dbReference type="EMBL" id="JBJKBG010000002">
    <property type="protein sequence ID" value="KAL3748859.1"/>
    <property type="molecule type" value="Genomic_DNA"/>
</dbReference>
<reference evidence="1 2" key="1">
    <citation type="submission" date="2024-11" db="EMBL/GenBank/DDBJ databases">
        <title>Chromosome-level genome assembly of Eucalyptus globulus Labill. provides insights into its genome evolution.</title>
        <authorList>
            <person name="Li X."/>
        </authorList>
    </citation>
    <scope>NUCLEOTIDE SEQUENCE [LARGE SCALE GENOMIC DNA]</scope>
    <source>
        <strain evidence="1">CL2024</strain>
        <tissue evidence="1">Fresh tender leaves</tissue>
    </source>
</reference>
<proteinExistence type="predicted"/>
<dbReference type="Proteomes" id="UP001634007">
    <property type="component" value="Unassembled WGS sequence"/>
</dbReference>
<accession>A0ABD3LE61</accession>
<name>A0ABD3LE61_EUCGL</name>
<comment type="caution">
    <text evidence="1">The sequence shown here is derived from an EMBL/GenBank/DDBJ whole genome shotgun (WGS) entry which is preliminary data.</text>
</comment>
<dbReference type="AlphaFoldDB" id="A0ABD3LE61"/>
<keyword evidence="2" id="KW-1185">Reference proteome</keyword>
<protein>
    <submittedName>
        <fullName evidence="1">Uncharacterized protein</fullName>
    </submittedName>
</protein>
<sequence length="110" mass="11772">MASSFPLPSLGRWSPAASSSSMAVELFIYPSPLTITTPSHRAISVGSSPSLPTLLAVRPRHPWSLLMVYSIVAHTDVNCRTQIFSGSFQSSKPTPSLLVQMEGMNAARLG</sequence>
<evidence type="ECO:0000313" key="1">
    <source>
        <dbReference type="EMBL" id="KAL3748859.1"/>
    </source>
</evidence>
<gene>
    <name evidence="1" type="ORF">ACJRO7_010012</name>
</gene>
<organism evidence="1 2">
    <name type="scientific">Eucalyptus globulus</name>
    <name type="common">Tasmanian blue gum</name>
    <dbReference type="NCBI Taxonomy" id="34317"/>
    <lineage>
        <taxon>Eukaryota</taxon>
        <taxon>Viridiplantae</taxon>
        <taxon>Streptophyta</taxon>
        <taxon>Embryophyta</taxon>
        <taxon>Tracheophyta</taxon>
        <taxon>Spermatophyta</taxon>
        <taxon>Magnoliopsida</taxon>
        <taxon>eudicotyledons</taxon>
        <taxon>Gunneridae</taxon>
        <taxon>Pentapetalae</taxon>
        <taxon>rosids</taxon>
        <taxon>malvids</taxon>
        <taxon>Myrtales</taxon>
        <taxon>Myrtaceae</taxon>
        <taxon>Myrtoideae</taxon>
        <taxon>Eucalypteae</taxon>
        <taxon>Eucalyptus</taxon>
    </lineage>
</organism>
<evidence type="ECO:0000313" key="2">
    <source>
        <dbReference type="Proteomes" id="UP001634007"/>
    </source>
</evidence>